<dbReference type="AlphaFoldDB" id="A0AA35TEC9"/>
<accession>A0AA35TEC9</accession>
<reference evidence="1" key="1">
    <citation type="submission" date="2023-03" db="EMBL/GenBank/DDBJ databases">
        <authorList>
            <person name="Steffen K."/>
            <person name="Cardenas P."/>
        </authorList>
    </citation>
    <scope>NUCLEOTIDE SEQUENCE</scope>
</reference>
<sequence length="45" mass="4985">MVSTLAAGQSAVIESMPESIHHTDNRTPIFRCVFMVAELKALLRI</sequence>
<dbReference type="EMBL" id="CASHTH010003564">
    <property type="protein sequence ID" value="CAI8046423.1"/>
    <property type="molecule type" value="Genomic_DNA"/>
</dbReference>
<name>A0AA35TEC9_GEOBA</name>
<evidence type="ECO:0000313" key="1">
    <source>
        <dbReference type="EMBL" id="CAI8046423.1"/>
    </source>
</evidence>
<keyword evidence="2" id="KW-1185">Reference proteome</keyword>
<gene>
    <name evidence="1" type="ORF">GBAR_LOCUS25680</name>
</gene>
<proteinExistence type="predicted"/>
<comment type="caution">
    <text evidence="1">The sequence shown here is derived from an EMBL/GenBank/DDBJ whole genome shotgun (WGS) entry which is preliminary data.</text>
</comment>
<dbReference type="Proteomes" id="UP001174909">
    <property type="component" value="Unassembled WGS sequence"/>
</dbReference>
<protein>
    <submittedName>
        <fullName evidence="1">Uncharacterized protein</fullName>
    </submittedName>
</protein>
<organism evidence="1 2">
    <name type="scientific">Geodia barretti</name>
    <name type="common">Barrett's horny sponge</name>
    <dbReference type="NCBI Taxonomy" id="519541"/>
    <lineage>
        <taxon>Eukaryota</taxon>
        <taxon>Metazoa</taxon>
        <taxon>Porifera</taxon>
        <taxon>Demospongiae</taxon>
        <taxon>Heteroscleromorpha</taxon>
        <taxon>Tetractinellida</taxon>
        <taxon>Astrophorina</taxon>
        <taxon>Geodiidae</taxon>
        <taxon>Geodia</taxon>
    </lineage>
</organism>
<evidence type="ECO:0000313" key="2">
    <source>
        <dbReference type="Proteomes" id="UP001174909"/>
    </source>
</evidence>